<keyword evidence="23" id="KW-1185">Reference proteome</keyword>
<comment type="catalytic activity">
    <reaction evidence="9">
        <text>prostaglandin E1 + NAD(+) = 15-oxoprostaglandin E1 + NADH + H(+)</text>
        <dbReference type="Rhea" id="RHEA:16477"/>
        <dbReference type="ChEBI" id="CHEBI:15378"/>
        <dbReference type="ChEBI" id="CHEBI:57397"/>
        <dbReference type="ChEBI" id="CHEBI:57401"/>
        <dbReference type="ChEBI" id="CHEBI:57540"/>
        <dbReference type="ChEBI" id="CHEBI:57945"/>
    </reaction>
    <physiologicalReaction direction="left-to-right" evidence="9">
        <dbReference type="Rhea" id="RHEA:16478"/>
    </physiologicalReaction>
</comment>
<evidence type="ECO:0000256" key="11">
    <source>
        <dbReference type="ARBA" id="ARBA00048008"/>
    </source>
</evidence>
<comment type="catalytic activity">
    <reaction evidence="11">
        <text>14-hydroxy-(4Z,7Z,10Z,12E,16Z,19Z)-docosahexaenoate + NAD(+) = 14-oxo-(4Z,7Z,10Z,12E,16Z,19Z)-docosahexaenoate + NADH + H(+)</text>
        <dbReference type="Rhea" id="RHEA:48952"/>
        <dbReference type="ChEBI" id="CHEBI:15378"/>
        <dbReference type="ChEBI" id="CHEBI:57540"/>
        <dbReference type="ChEBI" id="CHEBI:57945"/>
        <dbReference type="ChEBI" id="CHEBI:90866"/>
        <dbReference type="ChEBI" id="CHEBI:90867"/>
    </reaction>
    <physiologicalReaction direction="left-to-right" evidence="11">
        <dbReference type="Rhea" id="RHEA:48953"/>
    </physiologicalReaction>
</comment>
<name>A0AAJ6YJ48_9HYME</name>
<dbReference type="PANTHER" id="PTHR44229">
    <property type="entry name" value="15-HYDROXYPROSTAGLANDIN DEHYDROGENASE [NAD(+)]"/>
    <property type="match status" value="1"/>
</dbReference>
<protein>
    <recommendedName>
        <fullName evidence="5">15-hydroxyprostaglandin dehydrogenase [NAD(+)]</fullName>
        <ecNumber evidence="3">1.1.1.141</ecNumber>
        <ecNumber evidence="4">1.1.1.232</ecNumber>
    </recommendedName>
    <alternativeName>
        <fullName evidence="7">Eicosanoid/docosanoid dehydrogenase [NAD(+)]</fullName>
    </alternativeName>
    <alternativeName>
        <fullName evidence="6">Prostaglandin dehydrogenase 1</fullName>
    </alternativeName>
</protein>
<comment type="catalytic activity">
    <reaction evidence="21">
        <text>resolvin E1 + NAD(+) = 18-oxo-resolvin E1 + NADH + H(+)</text>
        <dbReference type="Rhea" id="RHEA:49244"/>
        <dbReference type="ChEBI" id="CHEBI:15378"/>
        <dbReference type="ChEBI" id="CHEBI:57540"/>
        <dbReference type="ChEBI" id="CHEBI:57945"/>
        <dbReference type="ChEBI" id="CHEBI:91000"/>
        <dbReference type="ChEBI" id="CHEBI:91001"/>
    </reaction>
    <physiologicalReaction direction="left-to-right" evidence="21">
        <dbReference type="Rhea" id="RHEA:49245"/>
    </physiologicalReaction>
</comment>
<dbReference type="GO" id="GO:0005737">
    <property type="term" value="C:cytoplasm"/>
    <property type="evidence" value="ECO:0007669"/>
    <property type="project" value="TreeGrafter"/>
</dbReference>
<evidence type="ECO:0000256" key="13">
    <source>
        <dbReference type="ARBA" id="ARBA00048144"/>
    </source>
</evidence>
<comment type="catalytic activity">
    <reaction evidence="13">
        <text>(11R)-hydroxy-(5Z,8Z,12E,14Z)-eicosatetraenoate + NAD(+) = 11-oxo-(5Z,8Z,12E,14Z)-eicosatetraenoate + NADH + H(+)</text>
        <dbReference type="Rhea" id="RHEA:48640"/>
        <dbReference type="ChEBI" id="CHEBI:15378"/>
        <dbReference type="ChEBI" id="CHEBI:57540"/>
        <dbReference type="ChEBI" id="CHEBI:57945"/>
        <dbReference type="ChEBI" id="CHEBI:78836"/>
        <dbReference type="ChEBI" id="CHEBI:90697"/>
    </reaction>
    <physiologicalReaction direction="left-to-right" evidence="13">
        <dbReference type="Rhea" id="RHEA:48641"/>
    </physiologicalReaction>
</comment>
<dbReference type="AlphaFoldDB" id="A0AAJ6YJ48"/>
<evidence type="ECO:0000256" key="12">
    <source>
        <dbReference type="ARBA" id="ARBA00048140"/>
    </source>
</evidence>
<evidence type="ECO:0000256" key="6">
    <source>
        <dbReference type="ARBA" id="ARBA00041812"/>
    </source>
</evidence>
<comment type="catalytic activity">
    <reaction evidence="12">
        <text>15-oxo-(5S,6R)-dihydroxy-(7E,9E,11Z)-eicosatrienoate + NADH + H(+) = (5S,6R,15S)-trihydroxy-(7E,9E,11Z)-eicosatrienoate + NAD(+)</text>
        <dbReference type="Rhea" id="RHEA:41596"/>
        <dbReference type="ChEBI" id="CHEBI:15378"/>
        <dbReference type="ChEBI" id="CHEBI:57540"/>
        <dbReference type="ChEBI" id="CHEBI:57945"/>
        <dbReference type="ChEBI" id="CHEBI:78325"/>
        <dbReference type="ChEBI" id="CHEBI:78329"/>
    </reaction>
    <physiologicalReaction direction="left-to-right" evidence="12">
        <dbReference type="Rhea" id="RHEA:41597"/>
    </physiologicalReaction>
</comment>
<dbReference type="Gene3D" id="3.40.50.720">
    <property type="entry name" value="NAD(P)-binding Rossmann-like Domain"/>
    <property type="match status" value="1"/>
</dbReference>
<evidence type="ECO:0000256" key="10">
    <source>
        <dbReference type="ARBA" id="ARBA00047672"/>
    </source>
</evidence>
<dbReference type="GeneID" id="105363099"/>
<comment type="catalytic activity">
    <reaction evidence="17">
        <text>prostaglandin A1 + NAD(+) = 15-oxo-prostaglandin A1 + NADH + H(+)</text>
        <dbReference type="Rhea" id="RHEA:41263"/>
        <dbReference type="ChEBI" id="CHEBI:15378"/>
        <dbReference type="ChEBI" id="CHEBI:57398"/>
        <dbReference type="ChEBI" id="CHEBI:57540"/>
        <dbReference type="ChEBI" id="CHEBI:57945"/>
        <dbReference type="ChEBI" id="CHEBI:85072"/>
    </reaction>
    <physiologicalReaction direction="left-to-right" evidence="17">
        <dbReference type="Rhea" id="RHEA:41264"/>
    </physiologicalReaction>
</comment>
<evidence type="ECO:0000256" key="7">
    <source>
        <dbReference type="ARBA" id="ARBA00042026"/>
    </source>
</evidence>
<reference evidence="24" key="1">
    <citation type="submission" date="2025-08" db="UniProtKB">
        <authorList>
            <consortium name="RefSeq"/>
        </authorList>
    </citation>
    <scope>IDENTIFICATION</scope>
</reference>
<evidence type="ECO:0000256" key="1">
    <source>
        <dbReference type="ARBA" id="ARBA00006484"/>
    </source>
</evidence>
<evidence type="ECO:0000256" key="5">
    <source>
        <dbReference type="ARBA" id="ARBA00040276"/>
    </source>
</evidence>
<comment type="catalytic activity">
    <reaction evidence="15">
        <text>resolvin D2 + NAD(+) = 7-oxoresolvin D2 + NADH + H(+)</text>
        <dbReference type="Rhea" id="RHEA:53584"/>
        <dbReference type="ChEBI" id="CHEBI:15378"/>
        <dbReference type="ChEBI" id="CHEBI:57540"/>
        <dbReference type="ChEBI" id="CHEBI:57945"/>
        <dbReference type="ChEBI" id="CHEBI:133367"/>
        <dbReference type="ChEBI" id="CHEBI:137497"/>
    </reaction>
    <physiologicalReaction direction="left-to-right" evidence="15">
        <dbReference type="Rhea" id="RHEA:53585"/>
    </physiologicalReaction>
</comment>
<evidence type="ECO:0000256" key="8">
    <source>
        <dbReference type="ARBA" id="ARBA00045705"/>
    </source>
</evidence>
<evidence type="ECO:0000256" key="18">
    <source>
        <dbReference type="ARBA" id="ARBA00048739"/>
    </source>
</evidence>
<comment type="catalytic activity">
    <reaction evidence="19">
        <text>resolvin D2 + NAD(+) = 16-oxoresolvin D2 + NADH + H(+)</text>
        <dbReference type="Rhea" id="RHEA:53588"/>
        <dbReference type="ChEBI" id="CHEBI:15378"/>
        <dbReference type="ChEBI" id="CHEBI:57540"/>
        <dbReference type="ChEBI" id="CHEBI:57945"/>
        <dbReference type="ChEBI" id="CHEBI:133367"/>
        <dbReference type="ChEBI" id="CHEBI:137498"/>
    </reaction>
    <physiologicalReaction direction="left-to-right" evidence="19">
        <dbReference type="Rhea" id="RHEA:53589"/>
    </physiologicalReaction>
</comment>
<dbReference type="KEGG" id="csol:105363099"/>
<comment type="catalytic activity">
    <reaction evidence="18">
        <text>prostaglandin E2 + NAD(+) = 15-oxoprostaglandin E2 + NADH + H(+)</text>
        <dbReference type="Rhea" id="RHEA:11876"/>
        <dbReference type="ChEBI" id="CHEBI:15378"/>
        <dbReference type="ChEBI" id="CHEBI:57400"/>
        <dbReference type="ChEBI" id="CHEBI:57540"/>
        <dbReference type="ChEBI" id="CHEBI:57945"/>
        <dbReference type="ChEBI" id="CHEBI:606564"/>
        <dbReference type="EC" id="1.1.1.141"/>
    </reaction>
    <physiologicalReaction direction="left-to-right" evidence="18">
        <dbReference type="Rhea" id="RHEA:11877"/>
    </physiologicalReaction>
</comment>
<dbReference type="EC" id="1.1.1.232" evidence="4"/>
<dbReference type="PRINTS" id="PR00080">
    <property type="entry name" value="SDRFAMILY"/>
</dbReference>
<evidence type="ECO:0000256" key="19">
    <source>
        <dbReference type="ARBA" id="ARBA00048921"/>
    </source>
</evidence>
<evidence type="ECO:0000256" key="14">
    <source>
        <dbReference type="ARBA" id="ARBA00048170"/>
    </source>
</evidence>
<evidence type="ECO:0000256" key="9">
    <source>
        <dbReference type="ARBA" id="ARBA00047325"/>
    </source>
</evidence>
<accession>A0AAJ6YJ48</accession>
<comment type="catalytic activity">
    <reaction evidence="20">
        <text>(15S)-hydroxy-(5Z,8Z,11Z,13E)-eicosatetraenoate + NAD(+) = 15-oxo-(5Z,8Z,11Z,13E)-eicosatetraenoate + NADH + H(+)</text>
        <dbReference type="Rhea" id="RHEA:23260"/>
        <dbReference type="ChEBI" id="CHEBI:15378"/>
        <dbReference type="ChEBI" id="CHEBI:57409"/>
        <dbReference type="ChEBI" id="CHEBI:57410"/>
        <dbReference type="ChEBI" id="CHEBI:57540"/>
        <dbReference type="ChEBI" id="CHEBI:57945"/>
        <dbReference type="EC" id="1.1.1.232"/>
    </reaction>
    <physiologicalReaction direction="left-to-right" evidence="20">
        <dbReference type="Rhea" id="RHEA:23261"/>
    </physiologicalReaction>
</comment>
<dbReference type="PANTHER" id="PTHR44229:SF4">
    <property type="entry name" value="15-HYDROXYPROSTAGLANDIN DEHYDROGENASE [NAD(+)]"/>
    <property type="match status" value="1"/>
</dbReference>
<evidence type="ECO:0000313" key="23">
    <source>
        <dbReference type="Proteomes" id="UP000695007"/>
    </source>
</evidence>
<proteinExistence type="inferred from homology"/>
<evidence type="ECO:0000313" key="24">
    <source>
        <dbReference type="RefSeq" id="XP_011498996.1"/>
    </source>
</evidence>
<comment type="catalytic activity">
    <reaction evidence="10">
        <text>resolvin D1 + NAD(+) = 8-oxoresolvin D1 + NADH + H(+)</text>
        <dbReference type="Rhea" id="RHEA:50124"/>
        <dbReference type="ChEBI" id="CHEBI:15378"/>
        <dbReference type="ChEBI" id="CHEBI:57540"/>
        <dbReference type="ChEBI" id="CHEBI:57945"/>
        <dbReference type="ChEBI" id="CHEBI:132079"/>
        <dbReference type="ChEBI" id="CHEBI:132080"/>
    </reaction>
    <physiologicalReaction direction="left-to-right" evidence="10">
        <dbReference type="Rhea" id="RHEA:50125"/>
    </physiologicalReaction>
</comment>
<evidence type="ECO:0000256" key="20">
    <source>
        <dbReference type="ARBA" id="ARBA00049151"/>
    </source>
</evidence>
<keyword evidence="2" id="KW-0560">Oxidoreductase</keyword>
<evidence type="ECO:0000256" key="4">
    <source>
        <dbReference type="ARBA" id="ARBA00039060"/>
    </source>
</evidence>
<dbReference type="InterPro" id="IPR036291">
    <property type="entry name" value="NAD(P)-bd_dom_sf"/>
</dbReference>
<evidence type="ECO:0000256" key="17">
    <source>
        <dbReference type="ARBA" id="ARBA00048611"/>
    </source>
</evidence>
<comment type="function">
    <text evidence="8">Catalyzes the NAD-dependent dehydrogenation (oxidation) of a broad array of hydroxylated polyunsaturated fatty acids (mainly eicosanoids and docosanoids, including prostaglandins, lipoxins and resolvins), yielding their corresponding keto (oxo) metabolites. Decreases the levels of the pro-proliferative prostaglandins such as prostaglandin E2 (whose activity is increased in cancer because of an increase in the expression of cyclooxygenase 2) and generates oxo-fatty acid products that can profoundly influence cell function by abrogating pro-inflammatory cytokine expression. Converts resolvins E1, D1 and D2 to their oxo products, which represents a mode of resolvin inactivation. Resolvin E1 plays important roles during the resolution phase of acute inflammation, while resolvins D1 and D2 have a unique role in obesity-induced adipose inflammation.</text>
</comment>
<evidence type="ECO:0000256" key="21">
    <source>
        <dbReference type="ARBA" id="ARBA00049188"/>
    </source>
</evidence>
<comment type="catalytic activity">
    <reaction evidence="16">
        <text>lipoxin A4 + NAD(+) = 15-oxo-(5S,6R)-dihydroxy-(7E,9E,11Z,13E)-eicosatetraenoate + NADH + H(+)</text>
        <dbReference type="Rhea" id="RHEA:41572"/>
        <dbReference type="ChEBI" id="CHEBI:15378"/>
        <dbReference type="ChEBI" id="CHEBI:57540"/>
        <dbReference type="ChEBI" id="CHEBI:57945"/>
        <dbReference type="ChEBI" id="CHEBI:67026"/>
        <dbReference type="ChEBI" id="CHEBI:78311"/>
    </reaction>
    <physiologicalReaction direction="left-to-right" evidence="16">
        <dbReference type="Rhea" id="RHEA:41573"/>
    </physiologicalReaction>
</comment>
<dbReference type="EC" id="1.1.1.141" evidence="3"/>
<evidence type="ECO:0000256" key="2">
    <source>
        <dbReference type="ARBA" id="ARBA00023002"/>
    </source>
</evidence>
<dbReference type="Proteomes" id="UP000695007">
    <property type="component" value="Unplaced"/>
</dbReference>
<evidence type="ECO:0000256" key="3">
    <source>
        <dbReference type="ARBA" id="ARBA00038968"/>
    </source>
</evidence>
<evidence type="ECO:0000256" key="15">
    <source>
        <dbReference type="ARBA" id="ARBA00048393"/>
    </source>
</evidence>
<comment type="similarity">
    <text evidence="1 22">Belongs to the short-chain dehydrogenases/reductases (SDR) family.</text>
</comment>
<gene>
    <name evidence="24" type="primary">LOC105363099</name>
</gene>
<comment type="catalytic activity">
    <reaction evidence="14">
        <text>resolvin D1 + NAD(+) = 17-oxoresolvin D1 + NADH + H(+)</text>
        <dbReference type="Rhea" id="RHEA:50128"/>
        <dbReference type="ChEBI" id="CHEBI:15378"/>
        <dbReference type="ChEBI" id="CHEBI:57540"/>
        <dbReference type="ChEBI" id="CHEBI:57945"/>
        <dbReference type="ChEBI" id="CHEBI:132079"/>
        <dbReference type="ChEBI" id="CHEBI:132081"/>
    </reaction>
    <physiologicalReaction direction="left-to-right" evidence="14">
        <dbReference type="Rhea" id="RHEA:50129"/>
    </physiologicalReaction>
</comment>
<dbReference type="SUPFAM" id="SSF51735">
    <property type="entry name" value="NAD(P)-binding Rossmann-fold domains"/>
    <property type="match status" value="1"/>
</dbReference>
<evidence type="ECO:0000256" key="16">
    <source>
        <dbReference type="ARBA" id="ARBA00048535"/>
    </source>
</evidence>
<evidence type="ECO:0000256" key="22">
    <source>
        <dbReference type="RuleBase" id="RU000363"/>
    </source>
</evidence>
<sequence>MNIKDKVAIITGGCGGIGFATVQVLLTHGAKYAAIFDQDSMHTRAAFCTQKIEQQFGKGRADFYTCDVTIQSEFAARYDEIVGMQGSVDILVNCVNLVNELRTQHMVDTNLTAVINSTLIGIDRMGYHHNGKGGAIVNVASVFGLKTSAALPIFTATKHGVCGFTKSLKDHYEDLGVRVMALCPGLTESSFLHHNLREETLKFISDKYLIEIFECSKYIQQPENVGTAVIKMIQNAEAGDIWISEDDEPAYAIADPQPYKERRVLV</sequence>
<dbReference type="GO" id="GO:0047034">
    <property type="term" value="F:15-hydroxyicosatetraenoate dehydrogenase activity"/>
    <property type="evidence" value="ECO:0007669"/>
    <property type="project" value="UniProtKB-EC"/>
</dbReference>
<dbReference type="InterPro" id="IPR002347">
    <property type="entry name" value="SDR_fam"/>
</dbReference>
<organism evidence="23 24">
    <name type="scientific">Ceratosolen solmsi marchali</name>
    <dbReference type="NCBI Taxonomy" id="326594"/>
    <lineage>
        <taxon>Eukaryota</taxon>
        <taxon>Metazoa</taxon>
        <taxon>Ecdysozoa</taxon>
        <taxon>Arthropoda</taxon>
        <taxon>Hexapoda</taxon>
        <taxon>Insecta</taxon>
        <taxon>Pterygota</taxon>
        <taxon>Neoptera</taxon>
        <taxon>Endopterygota</taxon>
        <taxon>Hymenoptera</taxon>
        <taxon>Apocrita</taxon>
        <taxon>Proctotrupomorpha</taxon>
        <taxon>Chalcidoidea</taxon>
        <taxon>Agaonidae</taxon>
        <taxon>Agaoninae</taxon>
        <taxon>Ceratosolen</taxon>
    </lineage>
</organism>
<dbReference type="Pfam" id="PF00106">
    <property type="entry name" value="adh_short"/>
    <property type="match status" value="1"/>
</dbReference>
<dbReference type="GO" id="GO:0016404">
    <property type="term" value="F:15-hydroxyprostaglandin dehydrogenase (NAD+) activity"/>
    <property type="evidence" value="ECO:0007669"/>
    <property type="project" value="UniProtKB-EC"/>
</dbReference>
<dbReference type="PRINTS" id="PR00081">
    <property type="entry name" value="GDHRDH"/>
</dbReference>
<dbReference type="RefSeq" id="XP_011498996.1">
    <property type="nucleotide sequence ID" value="XM_011500694.1"/>
</dbReference>